<comment type="similarity">
    <text evidence="1">Belongs to the PPR family. P subfamily.</text>
</comment>
<feature type="domain" description="At1g68980-like TPR repeats" evidence="4">
    <location>
        <begin position="65"/>
        <end position="205"/>
    </location>
</feature>
<evidence type="ECO:0000256" key="2">
    <source>
        <dbReference type="ARBA" id="ARBA00022737"/>
    </source>
</evidence>
<dbReference type="OrthoDB" id="783540at2759"/>
<dbReference type="PANTHER" id="PTHR46598">
    <property type="entry name" value="BNAC05G43320D PROTEIN"/>
    <property type="match status" value="1"/>
</dbReference>
<comment type="caution">
    <text evidence="5">The sequence shown here is derived from an EMBL/GenBank/DDBJ whole genome shotgun (WGS) entry which is preliminary data.</text>
</comment>
<keyword evidence="2" id="KW-0677">Repeat</keyword>
<dbReference type="InterPro" id="IPR002885">
    <property type="entry name" value="PPR_rpt"/>
</dbReference>
<name>S8CJD1_9LAMI</name>
<keyword evidence="6" id="KW-1185">Reference proteome</keyword>
<accession>S8CJD1</accession>
<evidence type="ECO:0000313" key="6">
    <source>
        <dbReference type="Proteomes" id="UP000015453"/>
    </source>
</evidence>
<dbReference type="AlphaFoldDB" id="S8CJD1"/>
<gene>
    <name evidence="5" type="ORF">M569_07642</name>
</gene>
<dbReference type="PANTHER" id="PTHR46598:SF3">
    <property type="entry name" value="OS07G0495300 PROTEIN"/>
    <property type="match status" value="1"/>
</dbReference>
<dbReference type="EMBL" id="AUSU01003278">
    <property type="protein sequence ID" value="EPS67134.1"/>
    <property type="molecule type" value="Genomic_DNA"/>
</dbReference>
<evidence type="ECO:0000256" key="1">
    <source>
        <dbReference type="ARBA" id="ARBA00007626"/>
    </source>
</evidence>
<feature type="repeat" description="PPR" evidence="3">
    <location>
        <begin position="537"/>
        <end position="571"/>
    </location>
</feature>
<dbReference type="Gene3D" id="1.25.40.10">
    <property type="entry name" value="Tetratricopeptide repeat domain"/>
    <property type="match status" value="3"/>
</dbReference>
<dbReference type="Proteomes" id="UP000015453">
    <property type="component" value="Unassembled WGS sequence"/>
</dbReference>
<evidence type="ECO:0000313" key="5">
    <source>
        <dbReference type="EMBL" id="EPS67134.1"/>
    </source>
</evidence>
<evidence type="ECO:0000256" key="3">
    <source>
        <dbReference type="PROSITE-ProRule" id="PRU00708"/>
    </source>
</evidence>
<dbReference type="PROSITE" id="PS51375">
    <property type="entry name" value="PPR"/>
    <property type="match status" value="1"/>
</dbReference>
<organism evidence="5 6">
    <name type="scientific">Genlisea aurea</name>
    <dbReference type="NCBI Taxonomy" id="192259"/>
    <lineage>
        <taxon>Eukaryota</taxon>
        <taxon>Viridiplantae</taxon>
        <taxon>Streptophyta</taxon>
        <taxon>Embryophyta</taxon>
        <taxon>Tracheophyta</taxon>
        <taxon>Spermatophyta</taxon>
        <taxon>Magnoliopsida</taxon>
        <taxon>eudicotyledons</taxon>
        <taxon>Gunneridae</taxon>
        <taxon>Pentapetalae</taxon>
        <taxon>asterids</taxon>
        <taxon>lamiids</taxon>
        <taxon>Lamiales</taxon>
        <taxon>Lentibulariaceae</taxon>
        <taxon>Genlisea</taxon>
    </lineage>
</organism>
<sequence length="692" mass="78394">MRSLFRESKSFYSKLISGWECGFNHSVSTVGLLHLNEKAHGKGFYKELSTASARKKKLCHLKGPSKSTLLGQISTSLKEKKIIEAWETYYALKNIYGYPDKCVLADILTESSYSADSKCLKWACKLILSIANEKPSLLNLEVVYKIALSLARAQLPVSAASVLRVALGKRRLPPTDVLRSMFMHLLKTESGLHLTSNMLDQICWIFQKLNGNKSAQKELTKPDTIIFNLVLDACASFGTPLKGQLIIERMAQLGVIGDVNTAAIVARIYEMNGMRDELRKLNALVDTVCRTSDNLYLQFYDSLLSLHLKFNDVDSASNLLIGLRQNHSLKPRQSCHQQRLKSFTVSIGSENVKTPLKLLFLPHATLKDYVYKVDSMRDLVLCEDGKLVLSKKGLARFIVAYKITGRINELSKHLVAIRGMLITADDTYPFSDIIDALISLGWFETAHDILDDMEFEKFYVDRSCFVSLSAAYRDSKMFKEAKALERKMESIESRTDSCDDAVVSEKRRDSSKRNPYKDLDSSIIQNMEAVVGNDSVVVREYNSSIRFFSKAKMMDDAKRSYLKMRRSNIEPDDSTLFHLIGGYSSAGAYRDVAFLWGEIKRNNRGALLYGREVLESVLMNLLRGGYFERVMEVVGFMRENGMFVDRGMCRAELLKLHGGLYWRAKTSSDGKDETQRRRIEHVMAFRKFVGIG</sequence>
<dbReference type="Pfam" id="PF25245">
    <property type="entry name" value="TPR_At1g68980"/>
    <property type="match status" value="1"/>
</dbReference>
<dbReference type="InterPro" id="IPR057440">
    <property type="entry name" value="At1g68980-like_TPR"/>
</dbReference>
<dbReference type="InterPro" id="IPR011990">
    <property type="entry name" value="TPR-like_helical_dom_sf"/>
</dbReference>
<protein>
    <recommendedName>
        <fullName evidence="4">At1g68980-like TPR repeats domain-containing protein</fullName>
    </recommendedName>
</protein>
<proteinExistence type="inferred from homology"/>
<reference evidence="5 6" key="1">
    <citation type="journal article" date="2013" name="BMC Genomics">
        <title>The miniature genome of a carnivorous plant Genlisea aurea contains a low number of genes and short non-coding sequences.</title>
        <authorList>
            <person name="Leushkin E.V."/>
            <person name="Sutormin R.A."/>
            <person name="Nabieva E.R."/>
            <person name="Penin A.A."/>
            <person name="Kondrashov A.S."/>
            <person name="Logacheva M.D."/>
        </authorList>
    </citation>
    <scope>NUCLEOTIDE SEQUENCE [LARGE SCALE GENOMIC DNA]</scope>
</reference>
<evidence type="ECO:0000259" key="4">
    <source>
        <dbReference type="Pfam" id="PF25245"/>
    </source>
</evidence>